<name>U5VSG5_9ACTN</name>
<dbReference type="EMBL" id="CP006272">
    <property type="protein sequence ID" value="AGZ39938.1"/>
    <property type="molecule type" value="Genomic_DNA"/>
</dbReference>
<dbReference type="KEGG" id="afs:AFR_08245"/>
<dbReference type="Proteomes" id="UP000017746">
    <property type="component" value="Chromosome"/>
</dbReference>
<evidence type="ECO:0000313" key="2">
    <source>
        <dbReference type="Proteomes" id="UP000017746"/>
    </source>
</evidence>
<dbReference type="AlphaFoldDB" id="U5VSG5"/>
<keyword evidence="2" id="KW-1185">Reference proteome</keyword>
<protein>
    <submittedName>
        <fullName evidence="1">Uncharacterized protein</fullName>
    </submittedName>
</protein>
<evidence type="ECO:0000313" key="1">
    <source>
        <dbReference type="EMBL" id="AGZ39938.1"/>
    </source>
</evidence>
<accession>U5VSG5</accession>
<proteinExistence type="predicted"/>
<dbReference type="HOGENOM" id="CLU_2630114_0_0_11"/>
<sequence>MDAVMQAIDVLGLDDPDNARTRLHLESTILQSATPSQDRARMVLRLATEVLATAEPTTLQMILDAAVREMAQRTGEN</sequence>
<gene>
    <name evidence="1" type="ORF">AFR_08245</name>
</gene>
<reference evidence="1 2" key="1">
    <citation type="journal article" date="2014" name="J. Biotechnol.">
        <title>Complete genome sequence of the actinobacterium Actinoplanes friuliensis HAG 010964, producer of the lipopeptide antibiotic friulimycin.</title>
        <authorList>
            <person name="Ruckert C."/>
            <person name="Szczepanowski R."/>
            <person name="Albersmeier A."/>
            <person name="Goesmann A."/>
            <person name="Fischer N."/>
            <person name="Steinkamper A."/>
            <person name="Puhler A."/>
            <person name="Biener R."/>
            <person name="Schwartz D."/>
            <person name="Kalinowski J."/>
        </authorList>
    </citation>
    <scope>NUCLEOTIDE SEQUENCE [LARGE SCALE GENOMIC DNA]</scope>
    <source>
        <strain evidence="1 2">DSM 7358</strain>
    </source>
</reference>
<organism evidence="1 2">
    <name type="scientific">Actinoplanes friuliensis DSM 7358</name>
    <dbReference type="NCBI Taxonomy" id="1246995"/>
    <lineage>
        <taxon>Bacteria</taxon>
        <taxon>Bacillati</taxon>
        <taxon>Actinomycetota</taxon>
        <taxon>Actinomycetes</taxon>
        <taxon>Micromonosporales</taxon>
        <taxon>Micromonosporaceae</taxon>
        <taxon>Actinoplanes</taxon>
    </lineage>
</organism>